<evidence type="ECO:0000313" key="3">
    <source>
        <dbReference type="EMBL" id="VAW02155.1"/>
    </source>
</evidence>
<organism evidence="3">
    <name type="scientific">hydrothermal vent metagenome</name>
    <dbReference type="NCBI Taxonomy" id="652676"/>
    <lineage>
        <taxon>unclassified sequences</taxon>
        <taxon>metagenomes</taxon>
        <taxon>ecological metagenomes</taxon>
    </lineage>
</organism>
<dbReference type="PIRSF" id="PIRSF000443">
    <property type="entry name" value="Homoser_Ac_trans"/>
    <property type="match status" value="1"/>
</dbReference>
<dbReference type="InterPro" id="IPR029058">
    <property type="entry name" value="AB_hydrolase_fold"/>
</dbReference>
<dbReference type="NCBIfam" id="TIGR01392">
    <property type="entry name" value="homoserO_Ac_trn"/>
    <property type="match status" value="1"/>
</dbReference>
<keyword evidence="3" id="KW-0012">Acyltransferase</keyword>
<reference evidence="3" key="1">
    <citation type="submission" date="2018-06" db="EMBL/GenBank/DDBJ databases">
        <authorList>
            <person name="Zhirakovskaya E."/>
        </authorList>
    </citation>
    <scope>NUCLEOTIDE SEQUENCE</scope>
</reference>
<protein>
    <submittedName>
        <fullName evidence="3">Homoserine O-acetyltransferase</fullName>
        <ecNumber evidence="3">2.3.1.31</ecNumber>
    </submittedName>
</protein>
<evidence type="ECO:0000259" key="2">
    <source>
        <dbReference type="Pfam" id="PF00561"/>
    </source>
</evidence>
<dbReference type="HAMAP" id="MF_00296">
    <property type="entry name" value="MetX_acyltransf"/>
    <property type="match status" value="1"/>
</dbReference>
<dbReference type="NCBIfam" id="NF001209">
    <property type="entry name" value="PRK00175.1"/>
    <property type="match status" value="1"/>
</dbReference>
<gene>
    <name evidence="3" type="ORF">MNBD_ACTINO01-1345</name>
</gene>
<dbReference type="EC" id="2.3.1.31" evidence="3"/>
<dbReference type="PANTHER" id="PTHR32268">
    <property type="entry name" value="HOMOSERINE O-ACETYLTRANSFERASE"/>
    <property type="match status" value="1"/>
</dbReference>
<dbReference type="EMBL" id="UOEI01000321">
    <property type="protein sequence ID" value="VAW02155.1"/>
    <property type="molecule type" value="Genomic_DNA"/>
</dbReference>
<dbReference type="Pfam" id="PF00561">
    <property type="entry name" value="Abhydrolase_1"/>
    <property type="match status" value="1"/>
</dbReference>
<dbReference type="GO" id="GO:0009092">
    <property type="term" value="P:homoserine metabolic process"/>
    <property type="evidence" value="ECO:0007669"/>
    <property type="project" value="TreeGrafter"/>
</dbReference>
<dbReference type="GO" id="GO:0009086">
    <property type="term" value="P:methionine biosynthetic process"/>
    <property type="evidence" value="ECO:0007669"/>
    <property type="project" value="TreeGrafter"/>
</dbReference>
<dbReference type="Gene3D" id="3.40.50.1820">
    <property type="entry name" value="alpha/beta hydrolase"/>
    <property type="match status" value="1"/>
</dbReference>
<dbReference type="AlphaFoldDB" id="A0A3B0S743"/>
<name>A0A3B0S743_9ZZZZ</name>
<accession>A0A3B0S743</accession>
<sequence>MKHRITLHGVFHLERGGTLHDVEVDVRTWGTHRSSATLVCHALTGSADVNAWWGGLFGSGHTLDPNESYLVSMNVLGGCAGTTGPATTPPGADGPLGPQFPRVTIRDMVHLQRAILDELGVTYLNLVIGGSMGGMQVLEWAVLYPERVGAIAPIAVGAAQSAWAIGISETQRHAIVTDPSFHAGRYHPDAPPAAGLTTARMIAMCSYRSHENFESRFARTHTNGAYAVQSYLRHQGDKLVTRFDANSYLTLIDAMDSHDLGRDRGPREAIIRRITQPAIVVGITSDVLYPINEVEALAEAMPNARFAVLDSPHGHDAFLMDTAELDRIIHTFLAGVARSEPLGSHGPA</sequence>
<evidence type="ECO:0000256" key="1">
    <source>
        <dbReference type="ARBA" id="ARBA00022679"/>
    </source>
</evidence>
<keyword evidence="1 3" id="KW-0808">Transferase</keyword>
<dbReference type="GO" id="GO:0004414">
    <property type="term" value="F:homoserine O-acetyltransferase activity"/>
    <property type="evidence" value="ECO:0007669"/>
    <property type="project" value="UniProtKB-EC"/>
</dbReference>
<dbReference type="InterPro" id="IPR008220">
    <property type="entry name" value="HAT_MetX-like"/>
</dbReference>
<dbReference type="SUPFAM" id="SSF53474">
    <property type="entry name" value="alpha/beta-Hydrolases"/>
    <property type="match status" value="1"/>
</dbReference>
<dbReference type="PANTHER" id="PTHR32268:SF11">
    <property type="entry name" value="HOMOSERINE O-ACETYLTRANSFERASE"/>
    <property type="match status" value="1"/>
</dbReference>
<feature type="domain" description="AB hydrolase-1" evidence="2">
    <location>
        <begin position="38"/>
        <end position="319"/>
    </location>
</feature>
<dbReference type="InterPro" id="IPR000073">
    <property type="entry name" value="AB_hydrolase_1"/>
</dbReference>
<proteinExistence type="inferred from homology"/>